<keyword evidence="5" id="KW-1185">Reference proteome</keyword>
<gene>
    <name evidence="4" type="ORF">BVAVS116_H0104</name>
</gene>
<dbReference type="InterPro" id="IPR003593">
    <property type="entry name" value="AAA+_ATPase"/>
</dbReference>
<name>C0R919_BORVA</name>
<keyword evidence="1" id="KW-0547">Nucleotide-binding</keyword>
<evidence type="ECO:0000313" key="5">
    <source>
        <dbReference type="Proteomes" id="UP000006163"/>
    </source>
</evidence>
<dbReference type="PANTHER" id="PTHR42798:SF6">
    <property type="entry name" value="CELL DIVISION ATP-BINDING PROTEIN FTSE"/>
    <property type="match status" value="1"/>
</dbReference>
<geneLocation type="plasmid" evidence="4 5">
    <name>VS116_lp28-3</name>
</geneLocation>
<dbReference type="GO" id="GO:0016887">
    <property type="term" value="F:ATP hydrolysis activity"/>
    <property type="evidence" value="ECO:0007669"/>
    <property type="project" value="InterPro"/>
</dbReference>
<keyword evidence="2 4" id="KW-0067">ATP-binding</keyword>
<dbReference type="PANTHER" id="PTHR42798">
    <property type="entry name" value="LIPOPROTEIN-RELEASING SYSTEM ATP-BINDING PROTEIN LOLD"/>
    <property type="match status" value="1"/>
</dbReference>
<sequence>MNLNIGGFVGDISLDLKLVNKKYKIGQEIVHANKDISLSLKSRDMVWISGPTGSGKTTFMNLLSGIDSLDTGEICFNSTLLSSMNEKDRTLFRRYNVGLIFQHFELIPSLTGFDNISLPLRFSRKSVKQLRSKTEELIEFFKLSKFVNKKPRYMSGGQRQRIGIARAFVYDPKLIIGDEITSHLDKETAIFVYSSIQKYLKDKNAIGIFVSHDYNLKNLANKLYRIEDGVLSLVGGEFV</sequence>
<dbReference type="Proteomes" id="UP000006163">
    <property type="component" value="Plasmid VS116_lp28-3"/>
</dbReference>
<dbReference type="Gene3D" id="3.40.50.300">
    <property type="entry name" value="P-loop containing nucleotide triphosphate hydrolases"/>
    <property type="match status" value="1"/>
</dbReference>
<dbReference type="PROSITE" id="PS50893">
    <property type="entry name" value="ABC_TRANSPORTER_2"/>
    <property type="match status" value="1"/>
</dbReference>
<feature type="domain" description="ABC transporter" evidence="3">
    <location>
        <begin position="16"/>
        <end position="239"/>
    </location>
</feature>
<dbReference type="SUPFAM" id="SSF52540">
    <property type="entry name" value="P-loop containing nucleoside triphosphate hydrolases"/>
    <property type="match status" value="1"/>
</dbReference>
<evidence type="ECO:0000256" key="2">
    <source>
        <dbReference type="ARBA" id="ARBA00022840"/>
    </source>
</evidence>
<dbReference type="InterPro" id="IPR003439">
    <property type="entry name" value="ABC_transporter-like_ATP-bd"/>
</dbReference>
<dbReference type="InterPro" id="IPR017871">
    <property type="entry name" value="ABC_transporter-like_CS"/>
</dbReference>
<keyword evidence="4" id="KW-0614">Plasmid</keyword>
<dbReference type="EMBL" id="CP001440">
    <property type="protein sequence ID" value="ACN52952.1"/>
    <property type="molecule type" value="Genomic_DNA"/>
</dbReference>
<proteinExistence type="predicted"/>
<dbReference type="AlphaFoldDB" id="C0R919"/>
<dbReference type="Pfam" id="PF00005">
    <property type="entry name" value="ABC_tran"/>
    <property type="match status" value="1"/>
</dbReference>
<organism evidence="4 5">
    <name type="scientific">Borreliella valaisiana VS116</name>
    <dbReference type="NCBI Taxonomy" id="445987"/>
    <lineage>
        <taxon>Bacteria</taxon>
        <taxon>Pseudomonadati</taxon>
        <taxon>Spirochaetota</taxon>
        <taxon>Spirochaetia</taxon>
        <taxon>Spirochaetales</taxon>
        <taxon>Borreliaceae</taxon>
        <taxon>Borreliella</taxon>
    </lineage>
</organism>
<dbReference type="GO" id="GO:0005524">
    <property type="term" value="F:ATP binding"/>
    <property type="evidence" value="ECO:0007669"/>
    <property type="project" value="UniProtKB-KW"/>
</dbReference>
<accession>C0R919</accession>
<evidence type="ECO:0000313" key="4">
    <source>
        <dbReference type="EMBL" id="ACN52952.1"/>
    </source>
</evidence>
<reference evidence="4 5" key="1">
    <citation type="journal article" date="2012" name="J. Bacteriol.">
        <title>Whole-Genome Sequences of Borrelia bissettii, Borrelia valaisiana, and Borrelia spielmanii.</title>
        <authorList>
            <person name="Schutzer S.E."/>
            <person name="Fraser-Liggett C.M."/>
            <person name="Qiu W.G."/>
            <person name="Kraiczy P."/>
            <person name="Mongodin E.F."/>
            <person name="Dunn J.J."/>
            <person name="Luft B.J."/>
            <person name="Casjens S.R."/>
        </authorList>
    </citation>
    <scope>NUCLEOTIDE SEQUENCE [LARGE SCALE GENOMIC DNA]</scope>
    <source>
        <strain evidence="4 5">VS116</strain>
        <plasmid evidence="4">VS116_lp28-3</plasmid>
    </source>
</reference>
<dbReference type="HOGENOM" id="CLU_000604_1_22_12"/>
<protein>
    <submittedName>
        <fullName evidence="4">ABC transporter, ATP-binding protein</fullName>
    </submittedName>
</protein>
<dbReference type="SMART" id="SM00382">
    <property type="entry name" value="AAA"/>
    <property type="match status" value="1"/>
</dbReference>
<evidence type="ECO:0000259" key="3">
    <source>
        <dbReference type="PROSITE" id="PS50893"/>
    </source>
</evidence>
<evidence type="ECO:0000256" key="1">
    <source>
        <dbReference type="ARBA" id="ARBA00022741"/>
    </source>
</evidence>
<dbReference type="InterPro" id="IPR027417">
    <property type="entry name" value="P-loop_NTPase"/>
</dbReference>
<dbReference type="PROSITE" id="PS00211">
    <property type="entry name" value="ABC_TRANSPORTER_1"/>
    <property type="match status" value="1"/>
</dbReference>